<feature type="compositionally biased region" description="Low complexity" evidence="1">
    <location>
        <begin position="287"/>
        <end position="300"/>
    </location>
</feature>
<feature type="transmembrane region" description="Helical" evidence="2">
    <location>
        <begin position="29"/>
        <end position="50"/>
    </location>
</feature>
<organism evidence="3 4">
    <name type="scientific">Gymnopus androsaceus JB14</name>
    <dbReference type="NCBI Taxonomy" id="1447944"/>
    <lineage>
        <taxon>Eukaryota</taxon>
        <taxon>Fungi</taxon>
        <taxon>Dikarya</taxon>
        <taxon>Basidiomycota</taxon>
        <taxon>Agaricomycotina</taxon>
        <taxon>Agaricomycetes</taxon>
        <taxon>Agaricomycetidae</taxon>
        <taxon>Agaricales</taxon>
        <taxon>Marasmiineae</taxon>
        <taxon>Omphalotaceae</taxon>
        <taxon>Gymnopus</taxon>
    </lineage>
</organism>
<sequence length="436" mass="47175">MATGIPPAVKRIWRSKLSLIVEFRARKGIITAIAAVLSIRISPLFLLHLVCMRRMDYQLQETEVREMHPRSMAYRTGRSHRPRHQPPKNHARGPSRHLHPPHAVYQIQRLQTHREVLPPVPPLPPMKNDKLASPQMEVRKISSNKSLKNLVTPSVNHSRAATAPAFTEVDDMTPIVESPTSEFPGRSALFSDDTTPTPTPHANGNYTSSFLASPPRDSDAVSIRSTKNSPPSDKKSNKPWRRAASSKPTGLASAIAASGLTMANPSFTANNLPQISPPAVTRTGTVASSRKASLSSNSGAPYMLHAGSTSGGASSSSQFSPPRSSKSRRSSIGSGGRRTRNGRAHRPSLSMHTTRTRMTMMIPVRNADADDVDLALGLGRGGVGSDMGHDMGLPQVTGFAVASSRRNTDFHELFRSIPEGDYLIEGGSCLSELVTD</sequence>
<protein>
    <submittedName>
        <fullName evidence="3">Uncharacterized protein</fullName>
    </submittedName>
</protein>
<accession>A0A6A4HKR2</accession>
<dbReference type="OrthoDB" id="2162691at2759"/>
<evidence type="ECO:0000313" key="3">
    <source>
        <dbReference type="EMBL" id="KAE9397455.1"/>
    </source>
</evidence>
<proteinExistence type="predicted"/>
<feature type="compositionally biased region" description="Low complexity" evidence="1">
    <location>
        <begin position="307"/>
        <end position="324"/>
    </location>
</feature>
<feature type="compositionally biased region" description="Basic residues" evidence="1">
    <location>
        <begin position="337"/>
        <end position="346"/>
    </location>
</feature>
<dbReference type="AlphaFoldDB" id="A0A6A4HKR2"/>
<keyword evidence="2" id="KW-1133">Transmembrane helix</keyword>
<keyword evidence="2" id="KW-0472">Membrane</keyword>
<dbReference type="EMBL" id="ML769497">
    <property type="protein sequence ID" value="KAE9397455.1"/>
    <property type="molecule type" value="Genomic_DNA"/>
</dbReference>
<keyword evidence="2" id="KW-0812">Transmembrane</keyword>
<name>A0A6A4HKR2_9AGAR</name>
<dbReference type="Proteomes" id="UP000799118">
    <property type="component" value="Unassembled WGS sequence"/>
</dbReference>
<feature type="region of interest" description="Disordered" evidence="1">
    <location>
        <begin position="74"/>
        <end position="99"/>
    </location>
</feature>
<evidence type="ECO:0000313" key="4">
    <source>
        <dbReference type="Proteomes" id="UP000799118"/>
    </source>
</evidence>
<evidence type="ECO:0000256" key="1">
    <source>
        <dbReference type="SAM" id="MobiDB-lite"/>
    </source>
</evidence>
<feature type="compositionally biased region" description="Polar residues" evidence="1">
    <location>
        <begin position="192"/>
        <end position="211"/>
    </location>
</feature>
<feature type="region of interest" description="Disordered" evidence="1">
    <location>
        <begin position="269"/>
        <end position="349"/>
    </location>
</feature>
<feature type="compositionally biased region" description="Basic residues" evidence="1">
    <location>
        <begin position="77"/>
        <end position="99"/>
    </location>
</feature>
<keyword evidence="4" id="KW-1185">Reference proteome</keyword>
<gene>
    <name evidence="3" type="ORF">BT96DRAFT_73329</name>
</gene>
<evidence type="ECO:0000256" key="2">
    <source>
        <dbReference type="SAM" id="Phobius"/>
    </source>
</evidence>
<feature type="region of interest" description="Disordered" evidence="1">
    <location>
        <begin position="153"/>
        <end position="249"/>
    </location>
</feature>
<reference evidence="3" key="1">
    <citation type="journal article" date="2019" name="Environ. Microbiol.">
        <title>Fungal ecological strategies reflected in gene transcription - a case study of two litter decomposers.</title>
        <authorList>
            <person name="Barbi F."/>
            <person name="Kohler A."/>
            <person name="Barry K."/>
            <person name="Baskaran P."/>
            <person name="Daum C."/>
            <person name="Fauchery L."/>
            <person name="Ihrmark K."/>
            <person name="Kuo A."/>
            <person name="LaButti K."/>
            <person name="Lipzen A."/>
            <person name="Morin E."/>
            <person name="Grigoriev I.V."/>
            <person name="Henrissat B."/>
            <person name="Lindahl B."/>
            <person name="Martin F."/>
        </authorList>
    </citation>
    <scope>NUCLEOTIDE SEQUENCE</scope>
    <source>
        <strain evidence="3">JB14</strain>
    </source>
</reference>